<comment type="caution">
    <text evidence="1">The sequence shown here is derived from an EMBL/GenBank/DDBJ whole genome shotgun (WGS) entry which is preliminary data.</text>
</comment>
<organism evidence="1 2">
    <name type="scientific">Fusarium decemcellulare</name>
    <dbReference type="NCBI Taxonomy" id="57161"/>
    <lineage>
        <taxon>Eukaryota</taxon>
        <taxon>Fungi</taxon>
        <taxon>Dikarya</taxon>
        <taxon>Ascomycota</taxon>
        <taxon>Pezizomycotina</taxon>
        <taxon>Sordariomycetes</taxon>
        <taxon>Hypocreomycetidae</taxon>
        <taxon>Hypocreales</taxon>
        <taxon>Nectriaceae</taxon>
        <taxon>Fusarium</taxon>
        <taxon>Fusarium decemcellulare species complex</taxon>
    </lineage>
</organism>
<keyword evidence="2" id="KW-1185">Reference proteome</keyword>
<sequence length="552" mass="59828">MAGAKKPVNIFKIYRGDAPKQIFNWRLWMSVLTFGLMGAARGIDEGLIGGVLSSRTFQELIGVDEFGESDFANVKGNVVAMVNIGSVGGALLASIVCDRVGRIWATRSLCVLWAIGIAIFMGNNGHLGAVYAGRFIAGLGIGQTTVVAPVYIAEIAPPSVRGLCTCLFSGAVYVGIVLAYFMNWGCSIHMPDGNARWLVPTSLHLMFAGIIFVMSFIFGYESPRYLVSVGRHKAAVKSLSHIRNLPTEDPYIRNEVNAIEISLAHEKEAAAGLGIFGLFKEMFLIPCNFYRIYLGIMGQLLSQWSGGPSITIYAINLFAILGIKGQNESLFSTAIFGVVKLISALICALFLVDIIGRKKSLLIGIAFQSISMLYVASFLTAVPQITDEVYVTTPSQSRAGTGAVAMIYLSGVGWALGWNSMQYLLTAELYPLRIRAMSSSLVMCMHFANSYGNSRAVPNMLLSPQEGGLGSAGTFWMFAAVTMVGGLWVWVTIPETAGRSLETMDRVFSLPWYKIGLYGEREAILIDEIQTIDGQKGEPSIVLGNTEDKQIS</sequence>
<dbReference type="EMBL" id="JANRMS010000850">
    <property type="protein sequence ID" value="KAJ3533630.1"/>
    <property type="molecule type" value="Genomic_DNA"/>
</dbReference>
<evidence type="ECO:0000313" key="1">
    <source>
        <dbReference type="EMBL" id="KAJ3533630.1"/>
    </source>
</evidence>
<reference evidence="1" key="1">
    <citation type="submission" date="2022-08" db="EMBL/GenBank/DDBJ databases">
        <title>Genome Sequence of Fusarium decemcellulare.</title>
        <authorList>
            <person name="Buettner E."/>
        </authorList>
    </citation>
    <scope>NUCLEOTIDE SEQUENCE</scope>
    <source>
        <strain evidence="1">Babe19</strain>
    </source>
</reference>
<accession>A0ACC1S7A4</accession>
<evidence type="ECO:0000313" key="2">
    <source>
        <dbReference type="Proteomes" id="UP001148629"/>
    </source>
</evidence>
<protein>
    <submittedName>
        <fullName evidence="1">Uncharacterized protein</fullName>
    </submittedName>
</protein>
<name>A0ACC1S7A4_9HYPO</name>
<dbReference type="Proteomes" id="UP001148629">
    <property type="component" value="Unassembled WGS sequence"/>
</dbReference>
<gene>
    <name evidence="1" type="ORF">NM208_g7897</name>
</gene>
<proteinExistence type="predicted"/>